<dbReference type="SMART" id="SM00382">
    <property type="entry name" value="AAA"/>
    <property type="match status" value="1"/>
</dbReference>
<dbReference type="InterPro" id="IPR003593">
    <property type="entry name" value="AAA+_ATPase"/>
</dbReference>
<reference evidence="8 9" key="1">
    <citation type="submission" date="2023-07" db="EMBL/GenBank/DDBJ databases">
        <title>Sorghum-associated microbial communities from plants grown in Nebraska, USA.</title>
        <authorList>
            <person name="Schachtman D."/>
        </authorList>
    </citation>
    <scope>NUCLEOTIDE SEQUENCE [LARGE SCALE GENOMIC DNA]</scope>
    <source>
        <strain evidence="8 9">BE240</strain>
    </source>
</reference>
<dbReference type="EC" id="7.6.2.9" evidence="6"/>
<dbReference type="Gene3D" id="3.40.50.300">
    <property type="entry name" value="P-loop containing nucleotide triphosphate hydrolases"/>
    <property type="match status" value="1"/>
</dbReference>
<dbReference type="SUPFAM" id="SSF52540">
    <property type="entry name" value="P-loop containing nucleoside triphosphate hydrolases"/>
    <property type="match status" value="1"/>
</dbReference>
<dbReference type="Proteomes" id="UP001265550">
    <property type="component" value="Unassembled WGS sequence"/>
</dbReference>
<feature type="domain" description="ABC transporter" evidence="7">
    <location>
        <begin position="5"/>
        <end position="265"/>
    </location>
</feature>
<dbReference type="InterPro" id="IPR046342">
    <property type="entry name" value="CBS_dom_sf"/>
</dbReference>
<dbReference type="CDD" id="cd03294">
    <property type="entry name" value="ABC_Pro_Gly_Betaine"/>
    <property type="match status" value="1"/>
</dbReference>
<dbReference type="EMBL" id="JAVDWE010000018">
    <property type="protein sequence ID" value="MDR7097007.1"/>
    <property type="molecule type" value="Genomic_DNA"/>
</dbReference>
<sequence length="399" mass="43624">MAKHIRIEHVFKVFGDQPQAALDLVRQGRTKQEILAETGQSIGVFDADLDIQAGEIFVIMGLSGSGKSTLVRLLNRLIEPTAGRILIDGQNINDLSDADLRALRRKDISMVFQSFALMPHMTVRDNTAFGLELAGVKPAQRLALADQALEQVGLAGWGDSYPDELSGGMQQRVGLARALASDPSILLMDEAFSALDPIIRTDMQSELVRLQQVKRRTIVFISHDLDEAMRIGDRIAIMKDGQVVQVGTPEDILRQPADDYVRNFVRGVDAAAVFKAGDIARQTQVVVAEHPNKGARAALKMLEDKDRDWAYVVSPDQRYLGMVSADSLRQALQDHDGPLGLSRAYLPEVQIVSAAHPVADLFGQAAQAPYPLPVVDDAGRYRGAISKNTLLKFLDRAAG</sequence>
<dbReference type="PANTHER" id="PTHR43869:SF1">
    <property type="entry name" value="GLYCINE BETAINE_PROLINE BETAINE TRANSPORT SYSTEM ATP-BINDING PROTEIN PROV"/>
    <property type="match status" value="1"/>
</dbReference>
<evidence type="ECO:0000256" key="6">
    <source>
        <dbReference type="RuleBase" id="RU369116"/>
    </source>
</evidence>
<dbReference type="RefSeq" id="WP_204735300.1">
    <property type="nucleotide sequence ID" value="NZ_JAVDWE010000018.1"/>
</dbReference>
<proteinExistence type="inferred from homology"/>
<evidence type="ECO:0000259" key="7">
    <source>
        <dbReference type="PROSITE" id="PS50893"/>
    </source>
</evidence>
<comment type="similarity">
    <text evidence="1 6">Belongs to the ABC transporter superfamily.</text>
</comment>
<keyword evidence="5 6" id="KW-0067">ATP-binding</keyword>
<keyword evidence="6" id="KW-0472">Membrane</keyword>
<evidence type="ECO:0000256" key="4">
    <source>
        <dbReference type="ARBA" id="ARBA00022741"/>
    </source>
</evidence>
<accession>A0ABU1VHP8</accession>
<gene>
    <name evidence="8" type="ORF">J2X09_004776</name>
</gene>
<comment type="subunit">
    <text evidence="6">The complex is probably composed of two ATP-binding proteins, two transmembrane proteins and a solute-binding protein.</text>
</comment>
<comment type="caution">
    <text evidence="8">The sequence shown here is derived from an EMBL/GenBank/DDBJ whole genome shotgun (WGS) entry which is preliminary data.</text>
</comment>
<dbReference type="CDD" id="cd09831">
    <property type="entry name" value="CBS_pair_ABC_Gly_Pro_assoc"/>
    <property type="match status" value="1"/>
</dbReference>
<keyword evidence="6" id="KW-0997">Cell inner membrane</keyword>
<organism evidence="8 9">
    <name type="scientific">Hydrogenophaga laconesensis</name>
    <dbReference type="NCBI Taxonomy" id="1805971"/>
    <lineage>
        <taxon>Bacteria</taxon>
        <taxon>Pseudomonadati</taxon>
        <taxon>Pseudomonadota</taxon>
        <taxon>Betaproteobacteria</taxon>
        <taxon>Burkholderiales</taxon>
        <taxon>Comamonadaceae</taxon>
        <taxon>Hydrogenophaga</taxon>
    </lineage>
</organism>
<evidence type="ECO:0000313" key="8">
    <source>
        <dbReference type="EMBL" id="MDR7097007.1"/>
    </source>
</evidence>
<dbReference type="SUPFAM" id="SSF54631">
    <property type="entry name" value="CBS-domain pair"/>
    <property type="match status" value="1"/>
</dbReference>
<dbReference type="Gene3D" id="3.10.580.10">
    <property type="entry name" value="CBS-domain"/>
    <property type="match status" value="1"/>
</dbReference>
<evidence type="ECO:0000256" key="3">
    <source>
        <dbReference type="ARBA" id="ARBA00022475"/>
    </source>
</evidence>
<comment type="subcellular location">
    <subcellularLocation>
        <location evidence="6">Cell inner membrane</location>
        <topology evidence="6">Peripheral membrane protein</topology>
    </subcellularLocation>
</comment>
<keyword evidence="2 6" id="KW-0813">Transport</keyword>
<dbReference type="PROSITE" id="PS50893">
    <property type="entry name" value="ABC_TRANSPORTER_2"/>
    <property type="match status" value="1"/>
</dbReference>
<dbReference type="PANTHER" id="PTHR43869">
    <property type="entry name" value="GLYCINE BETAINE/PROLINE BETAINE TRANSPORT SYSTEM ATP-BINDING PROTEIN PROV"/>
    <property type="match status" value="1"/>
</dbReference>
<keyword evidence="3" id="KW-1003">Cell membrane</keyword>
<comment type="catalytic activity">
    <reaction evidence="6">
        <text>a quaternary ammonium(out) + ATP + H2O = a quaternary ammonium(in) + ADP + phosphate + H(+)</text>
        <dbReference type="Rhea" id="RHEA:11036"/>
        <dbReference type="ChEBI" id="CHEBI:15377"/>
        <dbReference type="ChEBI" id="CHEBI:15378"/>
        <dbReference type="ChEBI" id="CHEBI:30616"/>
        <dbReference type="ChEBI" id="CHEBI:35267"/>
        <dbReference type="ChEBI" id="CHEBI:43474"/>
        <dbReference type="ChEBI" id="CHEBI:456216"/>
    </reaction>
</comment>
<evidence type="ECO:0000313" key="9">
    <source>
        <dbReference type="Proteomes" id="UP001265550"/>
    </source>
</evidence>
<name>A0ABU1VHP8_9BURK</name>
<dbReference type="NCBIfam" id="TIGR01186">
    <property type="entry name" value="proV"/>
    <property type="match status" value="1"/>
</dbReference>
<dbReference type="GO" id="GO:0005524">
    <property type="term" value="F:ATP binding"/>
    <property type="evidence" value="ECO:0007669"/>
    <property type="project" value="UniProtKB-KW"/>
</dbReference>
<evidence type="ECO:0000256" key="1">
    <source>
        <dbReference type="ARBA" id="ARBA00005417"/>
    </source>
</evidence>
<dbReference type="Pfam" id="PF00005">
    <property type="entry name" value="ABC_tran"/>
    <property type="match status" value="1"/>
</dbReference>
<dbReference type="InterPro" id="IPR005892">
    <property type="entry name" value="Gly-betaine_transp_ATP-bd"/>
</dbReference>
<keyword evidence="9" id="KW-1185">Reference proteome</keyword>
<protein>
    <recommendedName>
        <fullName evidence="6">Quaternary amine transport ATP-binding protein</fullName>
        <ecNumber evidence="6">7.6.2.9</ecNumber>
    </recommendedName>
</protein>
<dbReference type="InterPro" id="IPR051921">
    <property type="entry name" value="ABC_osmolyte_uptake_ATP-bind"/>
</dbReference>
<keyword evidence="4 6" id="KW-0547">Nucleotide-binding</keyword>
<dbReference type="PROSITE" id="PS00211">
    <property type="entry name" value="ABC_TRANSPORTER_1"/>
    <property type="match status" value="1"/>
</dbReference>
<dbReference type="InterPro" id="IPR017871">
    <property type="entry name" value="ABC_transporter-like_CS"/>
</dbReference>
<dbReference type="NCBIfam" id="NF007480">
    <property type="entry name" value="PRK10070.1"/>
    <property type="match status" value="1"/>
</dbReference>
<evidence type="ECO:0000256" key="5">
    <source>
        <dbReference type="ARBA" id="ARBA00022840"/>
    </source>
</evidence>
<dbReference type="InterPro" id="IPR003439">
    <property type="entry name" value="ABC_transporter-like_ATP-bd"/>
</dbReference>
<evidence type="ECO:0000256" key="2">
    <source>
        <dbReference type="ARBA" id="ARBA00022448"/>
    </source>
</evidence>
<dbReference type="InterPro" id="IPR027417">
    <property type="entry name" value="P-loop_NTPase"/>
</dbReference>